<evidence type="ECO:0000313" key="3">
    <source>
        <dbReference type="Proteomes" id="UP001163046"/>
    </source>
</evidence>
<feature type="region of interest" description="Disordered" evidence="1">
    <location>
        <begin position="88"/>
        <end position="108"/>
    </location>
</feature>
<organism evidence="2 3">
    <name type="scientific">Desmophyllum pertusum</name>
    <dbReference type="NCBI Taxonomy" id="174260"/>
    <lineage>
        <taxon>Eukaryota</taxon>
        <taxon>Metazoa</taxon>
        <taxon>Cnidaria</taxon>
        <taxon>Anthozoa</taxon>
        <taxon>Hexacorallia</taxon>
        <taxon>Scleractinia</taxon>
        <taxon>Caryophylliina</taxon>
        <taxon>Caryophylliidae</taxon>
        <taxon>Desmophyllum</taxon>
    </lineage>
</organism>
<reference evidence="2" key="1">
    <citation type="submission" date="2023-01" db="EMBL/GenBank/DDBJ databases">
        <title>Genome assembly of the deep-sea coral Lophelia pertusa.</title>
        <authorList>
            <person name="Herrera S."/>
            <person name="Cordes E."/>
        </authorList>
    </citation>
    <scope>NUCLEOTIDE SEQUENCE</scope>
    <source>
        <strain evidence="2">USNM1676648</strain>
        <tissue evidence="2">Polyp</tissue>
    </source>
</reference>
<accession>A0A9W9YZ60</accession>
<evidence type="ECO:0000313" key="2">
    <source>
        <dbReference type="EMBL" id="KAJ7371419.1"/>
    </source>
</evidence>
<name>A0A9W9YZ60_9CNID</name>
<keyword evidence="3" id="KW-1185">Reference proteome</keyword>
<dbReference type="AlphaFoldDB" id="A0A9W9YZ60"/>
<sequence>MILDKTALLWSGSKYYHFVAIGSVCSTCRGAHYKSRKGAFFMSGEQHLHSDTLVIGDDIQESDGTTVSVITVCEESTMPATVGAEVASTGEESETVSSQSQSSQASIPEEEISIWIDEMEEQNSKRQKLNEAVHSISGGRYSPVMSTLNTSWDDVSRHSAAILHPQSQGDHSDLIVCHHSWPRGTGLEGATNGGTFECRQRQPRKAEAF</sequence>
<dbReference type="OrthoDB" id="5958240at2759"/>
<proteinExistence type="predicted"/>
<evidence type="ECO:0000256" key="1">
    <source>
        <dbReference type="SAM" id="MobiDB-lite"/>
    </source>
</evidence>
<dbReference type="EMBL" id="MU826847">
    <property type="protein sequence ID" value="KAJ7371419.1"/>
    <property type="molecule type" value="Genomic_DNA"/>
</dbReference>
<feature type="compositionally biased region" description="Low complexity" evidence="1">
    <location>
        <begin position="88"/>
        <end position="107"/>
    </location>
</feature>
<protein>
    <submittedName>
        <fullName evidence="2">Uncharacterized protein</fullName>
    </submittedName>
</protein>
<dbReference type="Proteomes" id="UP001163046">
    <property type="component" value="Unassembled WGS sequence"/>
</dbReference>
<comment type="caution">
    <text evidence="2">The sequence shown here is derived from an EMBL/GenBank/DDBJ whole genome shotgun (WGS) entry which is preliminary data.</text>
</comment>
<gene>
    <name evidence="2" type="ORF">OS493_025885</name>
</gene>